<evidence type="ECO:0000256" key="3">
    <source>
        <dbReference type="SAM" id="SignalP"/>
    </source>
</evidence>
<dbReference type="Proteomes" id="UP000523139">
    <property type="component" value="Unassembled WGS sequence"/>
</dbReference>
<gene>
    <name evidence="5" type="ORF">HGQ17_10800</name>
</gene>
<feature type="domain" description="Solute-binding protein family 5" evidence="4">
    <location>
        <begin position="81"/>
        <end position="440"/>
    </location>
</feature>
<dbReference type="InterPro" id="IPR030678">
    <property type="entry name" value="Peptide/Ni-bd"/>
</dbReference>
<dbReference type="Gene3D" id="3.10.105.10">
    <property type="entry name" value="Dipeptide-binding Protein, Domain 3"/>
    <property type="match status" value="1"/>
</dbReference>
<evidence type="ECO:0000313" key="6">
    <source>
        <dbReference type="Proteomes" id="UP000523139"/>
    </source>
</evidence>
<dbReference type="GO" id="GO:0015833">
    <property type="term" value="P:peptide transport"/>
    <property type="evidence" value="ECO:0007669"/>
    <property type="project" value="TreeGrafter"/>
</dbReference>
<evidence type="ECO:0000256" key="2">
    <source>
        <dbReference type="SAM" id="MobiDB-lite"/>
    </source>
</evidence>
<feature type="chain" id="PRO_5038357318" description="Solute-binding protein family 5 domain-containing protein" evidence="3">
    <location>
        <begin position="24"/>
        <end position="522"/>
    </location>
</feature>
<protein>
    <recommendedName>
        <fullName evidence="4">Solute-binding protein family 5 domain-containing protein</fullName>
    </recommendedName>
</protein>
<keyword evidence="6" id="KW-1185">Reference proteome</keyword>
<accession>A0A7X8TKY3</accession>
<dbReference type="RefSeq" id="WP_168887952.1">
    <property type="nucleotide sequence ID" value="NZ_JABAHY010000010.1"/>
</dbReference>
<keyword evidence="1 3" id="KW-0732">Signal</keyword>
<dbReference type="Gene3D" id="3.40.190.10">
    <property type="entry name" value="Periplasmic binding protein-like II"/>
    <property type="match status" value="1"/>
</dbReference>
<dbReference type="PIRSF" id="PIRSF002741">
    <property type="entry name" value="MppA"/>
    <property type="match status" value="1"/>
</dbReference>
<feature type="region of interest" description="Disordered" evidence="2">
    <location>
        <begin position="24"/>
        <end position="43"/>
    </location>
</feature>
<dbReference type="GO" id="GO:0042597">
    <property type="term" value="C:periplasmic space"/>
    <property type="evidence" value="ECO:0007669"/>
    <property type="project" value="UniProtKB-ARBA"/>
</dbReference>
<evidence type="ECO:0000259" key="4">
    <source>
        <dbReference type="Pfam" id="PF00496"/>
    </source>
</evidence>
<dbReference type="EMBL" id="JABAHY010000010">
    <property type="protein sequence ID" value="NLS10469.1"/>
    <property type="molecule type" value="Genomic_DNA"/>
</dbReference>
<organism evidence="5 6">
    <name type="scientific">Nesterenkonia sedimenti</name>
    <dbReference type="NCBI Taxonomy" id="1463632"/>
    <lineage>
        <taxon>Bacteria</taxon>
        <taxon>Bacillati</taxon>
        <taxon>Actinomycetota</taxon>
        <taxon>Actinomycetes</taxon>
        <taxon>Micrococcales</taxon>
        <taxon>Micrococcaceae</taxon>
        <taxon>Nesterenkonia</taxon>
    </lineage>
</organism>
<dbReference type="GO" id="GO:0043190">
    <property type="term" value="C:ATP-binding cassette (ABC) transporter complex"/>
    <property type="evidence" value="ECO:0007669"/>
    <property type="project" value="InterPro"/>
</dbReference>
<dbReference type="PROSITE" id="PS51257">
    <property type="entry name" value="PROKAR_LIPOPROTEIN"/>
    <property type="match status" value="1"/>
</dbReference>
<evidence type="ECO:0000256" key="1">
    <source>
        <dbReference type="ARBA" id="ARBA00022729"/>
    </source>
</evidence>
<dbReference type="GO" id="GO:1904680">
    <property type="term" value="F:peptide transmembrane transporter activity"/>
    <property type="evidence" value="ECO:0007669"/>
    <property type="project" value="TreeGrafter"/>
</dbReference>
<proteinExistence type="predicted"/>
<sequence>MRIKTARPLTVTAVLALTLSACGGGGDSNGGTPGEGGGGELSVAWNANPPTLDPLVTTSTATRDISRHFFEPLITIDGDGEIQPVLAEDWEVSEDGLDIVFTLREGVLFHDGTEMEAEDVVASLQRWIDESNIGQSYFTEAEVNGEGNTVTVTLEEPMYVAPQLLADQAQLPMIMPAEIAESAPPEGLEEYVGTGPYEMATWQVDQYVELERFEDYESPEGEPNGTAGEKNPYYDTIMMEIINDSSTRLSGLQTGEYDIVYSVPFDNMAQLEDDDSVEVIAAESGPLQAYFNKAEGPMSELPMRQAVVAAMNANDIMISAYAEEQYYTTNGALMPEDSVWYSDANMEIRDESGPEDVEAFLEEADYDGETIRIITTQEYDHIYQSSVMLQEQLNEAGINTELNVYDWPTVLQDRENPEAYDIFITGFTPVAVPVTFVFLHPTWAGWTDDEDIQAAIDTVTSAEDEEGALEGAQDLQVAYYDYLPAAKFGEATSTVGYQAELEGIDFAPISGVHFWNVRPAED</sequence>
<feature type="signal peptide" evidence="3">
    <location>
        <begin position="1"/>
        <end position="23"/>
    </location>
</feature>
<dbReference type="InterPro" id="IPR039424">
    <property type="entry name" value="SBP_5"/>
</dbReference>
<feature type="compositionally biased region" description="Gly residues" evidence="2">
    <location>
        <begin position="24"/>
        <end position="40"/>
    </location>
</feature>
<dbReference type="Pfam" id="PF00496">
    <property type="entry name" value="SBP_bac_5"/>
    <property type="match status" value="1"/>
</dbReference>
<reference evidence="5 6" key="1">
    <citation type="submission" date="2020-04" db="EMBL/GenBank/DDBJ databases">
        <title>Nesterenkonia sp. nov., isolated from marine sediment.</title>
        <authorList>
            <person name="Zhang G."/>
        </authorList>
    </citation>
    <scope>NUCLEOTIDE SEQUENCE [LARGE SCALE GENOMIC DNA]</scope>
    <source>
        <strain evidence="5 6">MY13</strain>
    </source>
</reference>
<dbReference type="PANTHER" id="PTHR30290">
    <property type="entry name" value="PERIPLASMIC BINDING COMPONENT OF ABC TRANSPORTER"/>
    <property type="match status" value="1"/>
</dbReference>
<name>A0A7X8TKY3_9MICC</name>
<dbReference type="SUPFAM" id="SSF53850">
    <property type="entry name" value="Periplasmic binding protein-like II"/>
    <property type="match status" value="1"/>
</dbReference>
<comment type="caution">
    <text evidence="5">The sequence shown here is derived from an EMBL/GenBank/DDBJ whole genome shotgun (WGS) entry which is preliminary data.</text>
</comment>
<dbReference type="PANTHER" id="PTHR30290:SF38">
    <property type="entry name" value="D,D-DIPEPTIDE-BINDING PERIPLASMIC PROTEIN DDPA-RELATED"/>
    <property type="match status" value="1"/>
</dbReference>
<dbReference type="AlphaFoldDB" id="A0A7X8TKY3"/>
<evidence type="ECO:0000313" key="5">
    <source>
        <dbReference type="EMBL" id="NLS10469.1"/>
    </source>
</evidence>
<dbReference type="InterPro" id="IPR000914">
    <property type="entry name" value="SBP_5_dom"/>
</dbReference>